<keyword evidence="1" id="KW-0812">Transmembrane</keyword>
<dbReference type="Proteomes" id="UP000613160">
    <property type="component" value="Unassembled WGS sequence"/>
</dbReference>
<keyword evidence="1" id="KW-1133">Transmembrane helix</keyword>
<organism evidence="2 3">
    <name type="scientific">Aureimonas glaciei</name>
    <dbReference type="NCBI Taxonomy" id="1776957"/>
    <lineage>
        <taxon>Bacteria</taxon>
        <taxon>Pseudomonadati</taxon>
        <taxon>Pseudomonadota</taxon>
        <taxon>Alphaproteobacteria</taxon>
        <taxon>Hyphomicrobiales</taxon>
        <taxon>Aurantimonadaceae</taxon>
        <taxon>Aureimonas</taxon>
    </lineage>
</organism>
<protein>
    <recommendedName>
        <fullName evidence="4">DUF3429 domain-containing protein</fullName>
    </recommendedName>
</protein>
<evidence type="ECO:0000256" key="1">
    <source>
        <dbReference type="SAM" id="Phobius"/>
    </source>
</evidence>
<reference evidence="2" key="2">
    <citation type="submission" date="2020-09" db="EMBL/GenBank/DDBJ databases">
        <authorList>
            <person name="Sun Q."/>
            <person name="Zhou Y."/>
        </authorList>
    </citation>
    <scope>NUCLEOTIDE SEQUENCE</scope>
    <source>
        <strain evidence="2">CGMCC 1.15493</strain>
    </source>
</reference>
<evidence type="ECO:0000313" key="3">
    <source>
        <dbReference type="Proteomes" id="UP000613160"/>
    </source>
</evidence>
<dbReference type="PANTHER" id="PTHR15887:SF1">
    <property type="entry name" value="TRANSMEMBRANE PROTEIN 69"/>
    <property type="match status" value="1"/>
</dbReference>
<dbReference type="RefSeq" id="WP_188849488.1">
    <property type="nucleotide sequence ID" value="NZ_BMJJ01000002.1"/>
</dbReference>
<gene>
    <name evidence="2" type="ORF">GCM10011335_10140</name>
</gene>
<sequence length="161" mass="17146">MTDTATPYLADQAPTEPLAHNRTLWALGLGGLIPFVALSAVLIYAGRDFIAFDKLVLAFTAYSAVILSFLGGIRWGASLMTGVRTRGTLVLSVVPSIMAWILVLVPAPWCFAGFALAFLAQGAWDIAAIRRGQLPAEFGRLRLVLTAVVVLCEIAATLSTL</sequence>
<name>A0A916XTL4_9HYPH</name>
<feature type="transmembrane region" description="Helical" evidence="1">
    <location>
        <begin position="141"/>
        <end position="159"/>
    </location>
</feature>
<reference evidence="2" key="1">
    <citation type="journal article" date="2014" name="Int. J. Syst. Evol. Microbiol.">
        <title>Complete genome sequence of Corynebacterium casei LMG S-19264T (=DSM 44701T), isolated from a smear-ripened cheese.</title>
        <authorList>
            <consortium name="US DOE Joint Genome Institute (JGI-PGF)"/>
            <person name="Walter F."/>
            <person name="Albersmeier A."/>
            <person name="Kalinowski J."/>
            <person name="Ruckert C."/>
        </authorList>
    </citation>
    <scope>NUCLEOTIDE SEQUENCE</scope>
    <source>
        <strain evidence="2">CGMCC 1.15493</strain>
    </source>
</reference>
<dbReference type="EMBL" id="BMJJ01000002">
    <property type="protein sequence ID" value="GGD09259.1"/>
    <property type="molecule type" value="Genomic_DNA"/>
</dbReference>
<dbReference type="InterPro" id="IPR021836">
    <property type="entry name" value="DUF3429"/>
</dbReference>
<dbReference type="AlphaFoldDB" id="A0A916XTL4"/>
<dbReference type="Pfam" id="PF11911">
    <property type="entry name" value="DUF3429"/>
    <property type="match status" value="1"/>
</dbReference>
<evidence type="ECO:0000313" key="2">
    <source>
        <dbReference type="EMBL" id="GGD09259.1"/>
    </source>
</evidence>
<evidence type="ECO:0008006" key="4">
    <source>
        <dbReference type="Google" id="ProtNLM"/>
    </source>
</evidence>
<proteinExistence type="predicted"/>
<feature type="transmembrane region" description="Helical" evidence="1">
    <location>
        <begin position="24"/>
        <end position="44"/>
    </location>
</feature>
<dbReference type="PANTHER" id="PTHR15887">
    <property type="entry name" value="TRANSMEMBRANE PROTEIN 69"/>
    <property type="match status" value="1"/>
</dbReference>
<keyword evidence="3" id="KW-1185">Reference proteome</keyword>
<feature type="transmembrane region" description="Helical" evidence="1">
    <location>
        <begin position="56"/>
        <end position="77"/>
    </location>
</feature>
<comment type="caution">
    <text evidence="2">The sequence shown here is derived from an EMBL/GenBank/DDBJ whole genome shotgun (WGS) entry which is preliminary data.</text>
</comment>
<keyword evidence="1" id="KW-0472">Membrane</keyword>
<accession>A0A916XTL4</accession>
<feature type="transmembrane region" description="Helical" evidence="1">
    <location>
        <begin position="97"/>
        <end position="120"/>
    </location>
</feature>